<sequence length="180" mass="20615">MRRTILENFLGNEARFVEKQESREDIVPDSERRPVLRKRHSGKKRRIWRATLETVTRTSGYWCYVPGTALTSSEQFTPREKLEPNEPSFGVVSQFQAATSASRPANSFLNLHQLPEKKPWLQYAEWAKEYAIKYLEGPIMGTSTALTVKGVRTNHKGRFSFIRSTWMSLGLIPCICPPGP</sequence>
<protein>
    <submittedName>
        <fullName evidence="1">Uncharacterized protein</fullName>
    </submittedName>
</protein>
<keyword evidence="2" id="KW-1185">Reference proteome</keyword>
<name>A0AAD6S7P7_9AGAR</name>
<dbReference type="Proteomes" id="UP001218188">
    <property type="component" value="Unassembled WGS sequence"/>
</dbReference>
<organism evidence="1 2">
    <name type="scientific">Mycena alexandri</name>
    <dbReference type="NCBI Taxonomy" id="1745969"/>
    <lineage>
        <taxon>Eukaryota</taxon>
        <taxon>Fungi</taxon>
        <taxon>Dikarya</taxon>
        <taxon>Basidiomycota</taxon>
        <taxon>Agaricomycotina</taxon>
        <taxon>Agaricomycetes</taxon>
        <taxon>Agaricomycetidae</taxon>
        <taxon>Agaricales</taxon>
        <taxon>Marasmiineae</taxon>
        <taxon>Mycenaceae</taxon>
        <taxon>Mycena</taxon>
    </lineage>
</organism>
<reference evidence="1" key="1">
    <citation type="submission" date="2023-03" db="EMBL/GenBank/DDBJ databases">
        <title>Massive genome expansion in bonnet fungi (Mycena s.s.) driven by repeated elements and novel gene families across ecological guilds.</title>
        <authorList>
            <consortium name="Lawrence Berkeley National Laboratory"/>
            <person name="Harder C.B."/>
            <person name="Miyauchi S."/>
            <person name="Viragh M."/>
            <person name="Kuo A."/>
            <person name="Thoen E."/>
            <person name="Andreopoulos B."/>
            <person name="Lu D."/>
            <person name="Skrede I."/>
            <person name="Drula E."/>
            <person name="Henrissat B."/>
            <person name="Morin E."/>
            <person name="Kohler A."/>
            <person name="Barry K."/>
            <person name="LaButti K."/>
            <person name="Morin E."/>
            <person name="Salamov A."/>
            <person name="Lipzen A."/>
            <person name="Mereny Z."/>
            <person name="Hegedus B."/>
            <person name="Baldrian P."/>
            <person name="Stursova M."/>
            <person name="Weitz H."/>
            <person name="Taylor A."/>
            <person name="Grigoriev I.V."/>
            <person name="Nagy L.G."/>
            <person name="Martin F."/>
            <person name="Kauserud H."/>
        </authorList>
    </citation>
    <scope>NUCLEOTIDE SEQUENCE</scope>
    <source>
        <strain evidence="1">CBHHK200</strain>
    </source>
</reference>
<gene>
    <name evidence="1" type="ORF">C8F04DRAFT_1196416</name>
</gene>
<evidence type="ECO:0000313" key="1">
    <source>
        <dbReference type="EMBL" id="KAJ7020667.1"/>
    </source>
</evidence>
<comment type="caution">
    <text evidence="1">The sequence shown here is derived from an EMBL/GenBank/DDBJ whole genome shotgun (WGS) entry which is preliminary data.</text>
</comment>
<proteinExistence type="predicted"/>
<dbReference type="AlphaFoldDB" id="A0AAD6S7P7"/>
<accession>A0AAD6S7P7</accession>
<dbReference type="EMBL" id="JARJCM010000256">
    <property type="protein sequence ID" value="KAJ7020667.1"/>
    <property type="molecule type" value="Genomic_DNA"/>
</dbReference>
<evidence type="ECO:0000313" key="2">
    <source>
        <dbReference type="Proteomes" id="UP001218188"/>
    </source>
</evidence>